<evidence type="ECO:0000313" key="9">
    <source>
        <dbReference type="Proteomes" id="UP000309454"/>
    </source>
</evidence>
<dbReference type="Pfam" id="PF03916">
    <property type="entry name" value="NrfD"/>
    <property type="match status" value="1"/>
</dbReference>
<organism evidence="8 9">
    <name type="scientific">Parvibacter caecicola</name>
    <dbReference type="NCBI Taxonomy" id="747645"/>
    <lineage>
        <taxon>Bacteria</taxon>
        <taxon>Bacillati</taxon>
        <taxon>Actinomycetota</taxon>
        <taxon>Coriobacteriia</taxon>
        <taxon>Coriobacteriales</taxon>
        <taxon>Coriobacteriaceae</taxon>
        <taxon>Parvibacter</taxon>
    </lineage>
</organism>
<dbReference type="InterPro" id="IPR052049">
    <property type="entry name" value="Electron_transfer_protein"/>
</dbReference>
<feature type="transmembrane region" description="Helical" evidence="7">
    <location>
        <begin position="39"/>
        <end position="61"/>
    </location>
</feature>
<dbReference type="InterPro" id="IPR005614">
    <property type="entry name" value="NrfD-like"/>
</dbReference>
<feature type="transmembrane region" description="Helical" evidence="7">
    <location>
        <begin position="223"/>
        <end position="246"/>
    </location>
</feature>
<dbReference type="PANTHER" id="PTHR34856">
    <property type="entry name" value="PROTEIN NRFD"/>
    <property type="match status" value="1"/>
</dbReference>
<keyword evidence="4 7" id="KW-0812">Transmembrane</keyword>
<comment type="similarity">
    <text evidence="2">Belongs to the NrfD family.</text>
</comment>
<dbReference type="Proteomes" id="UP000309454">
    <property type="component" value="Unassembled WGS sequence"/>
</dbReference>
<evidence type="ECO:0000256" key="2">
    <source>
        <dbReference type="ARBA" id="ARBA00008929"/>
    </source>
</evidence>
<feature type="transmembrane region" description="Helical" evidence="7">
    <location>
        <begin position="187"/>
        <end position="211"/>
    </location>
</feature>
<reference evidence="8 9" key="1">
    <citation type="submission" date="2019-04" db="EMBL/GenBank/DDBJ databases">
        <title>Microbes associate with the intestines of laboratory mice.</title>
        <authorList>
            <person name="Navarre W."/>
            <person name="Wong E."/>
            <person name="Huang K.C."/>
            <person name="Tropini C."/>
            <person name="Ng K."/>
            <person name="Yu B."/>
        </authorList>
    </citation>
    <scope>NUCLEOTIDE SEQUENCE [LARGE SCALE GENOMIC DNA]</scope>
    <source>
        <strain evidence="8 9">NM48_B13</strain>
    </source>
</reference>
<keyword evidence="6 7" id="KW-0472">Membrane</keyword>
<dbReference type="AlphaFoldDB" id="A0A4T9T9C2"/>
<comment type="caution">
    <text evidence="8">The sequence shown here is derived from an EMBL/GenBank/DDBJ whole genome shotgun (WGS) entry which is preliminary data.</text>
</comment>
<dbReference type="GO" id="GO:0005886">
    <property type="term" value="C:plasma membrane"/>
    <property type="evidence" value="ECO:0007669"/>
    <property type="project" value="UniProtKB-SubCell"/>
</dbReference>
<feature type="transmembrane region" description="Helical" evidence="7">
    <location>
        <begin position="151"/>
        <end position="175"/>
    </location>
</feature>
<evidence type="ECO:0000256" key="7">
    <source>
        <dbReference type="SAM" id="Phobius"/>
    </source>
</evidence>
<evidence type="ECO:0000256" key="3">
    <source>
        <dbReference type="ARBA" id="ARBA00022475"/>
    </source>
</evidence>
<keyword evidence="5 7" id="KW-1133">Transmembrane helix</keyword>
<dbReference type="Gene3D" id="1.20.1630.10">
    <property type="entry name" value="Formate dehydrogenase/DMSO reductase domain"/>
    <property type="match status" value="1"/>
</dbReference>
<dbReference type="PANTHER" id="PTHR34856:SF2">
    <property type="entry name" value="PROTEIN NRFD"/>
    <property type="match status" value="1"/>
</dbReference>
<evidence type="ECO:0000256" key="6">
    <source>
        <dbReference type="ARBA" id="ARBA00023136"/>
    </source>
</evidence>
<evidence type="ECO:0000256" key="4">
    <source>
        <dbReference type="ARBA" id="ARBA00022692"/>
    </source>
</evidence>
<feature type="transmembrane region" description="Helical" evidence="7">
    <location>
        <begin position="295"/>
        <end position="318"/>
    </location>
</feature>
<gene>
    <name evidence="8" type="ORF">E5982_08930</name>
</gene>
<comment type="subcellular location">
    <subcellularLocation>
        <location evidence="1">Cell membrane</location>
        <topology evidence="1">Multi-pass membrane protein</topology>
    </subcellularLocation>
</comment>
<accession>A0A4T9T9C2</accession>
<keyword evidence="3" id="KW-1003">Cell membrane</keyword>
<evidence type="ECO:0000313" key="8">
    <source>
        <dbReference type="EMBL" id="TJW09645.1"/>
    </source>
</evidence>
<evidence type="ECO:0000256" key="1">
    <source>
        <dbReference type="ARBA" id="ARBA00004651"/>
    </source>
</evidence>
<name>A0A4T9T9C2_9ACTN</name>
<keyword evidence="9" id="KW-1185">Reference proteome</keyword>
<feature type="transmembrane region" description="Helical" evidence="7">
    <location>
        <begin position="115"/>
        <end position="139"/>
    </location>
</feature>
<protein>
    <submittedName>
        <fullName evidence="8">Polysulfide reductase</fullName>
    </submittedName>
</protein>
<feature type="transmembrane region" description="Helical" evidence="7">
    <location>
        <begin position="81"/>
        <end position="103"/>
    </location>
</feature>
<dbReference type="EMBL" id="SSTM01000008">
    <property type="protein sequence ID" value="TJW09645.1"/>
    <property type="molecule type" value="Genomic_DNA"/>
</dbReference>
<feature type="transmembrane region" description="Helical" evidence="7">
    <location>
        <begin position="266"/>
        <end position="283"/>
    </location>
</feature>
<sequence>MARLLLWGIAEVACWGGEGSAFRARRRGNERGALFNELTIAYLFLGGTGGGTLAVLCSVSLWEAFRPSVRRVHFSRQYGQIAWGACLFILVLAVLCLLFDMGVPGRALGFLLPQTFTVTILGSWALLISLALGAIFWIVSVFDGIAIWRGVAIALEILGIVVGLTVTLYTGALLQQMVSVLAWQTPLVPLLFCLSSLSCGLAVAAGMVGFVPARAHFMQTIEVLLRADWLVIVLELVLLAVYVGWLFSSTATAHFALAITVGYESLLFWGFLVGCGLVVPLFVERSVTYSNHRTQLLFVALCVLAGGLALRLVVVGLFPLDVTQAADAVFRAADSAASAVAPGIAGG</sequence>
<proteinExistence type="inferred from homology"/>
<evidence type="ECO:0000256" key="5">
    <source>
        <dbReference type="ARBA" id="ARBA00022989"/>
    </source>
</evidence>